<accession>A0A5C6EII6</accession>
<comment type="caution">
    <text evidence="1">The sequence shown here is derived from an EMBL/GenBank/DDBJ whole genome shotgun (WGS) entry which is preliminary data.</text>
</comment>
<proteinExistence type="predicted"/>
<gene>
    <name evidence="1" type="ORF">Poly59_51600</name>
</gene>
<reference evidence="1 2" key="1">
    <citation type="submission" date="2019-02" db="EMBL/GenBank/DDBJ databases">
        <title>Deep-cultivation of Planctomycetes and their phenomic and genomic characterization uncovers novel biology.</title>
        <authorList>
            <person name="Wiegand S."/>
            <person name="Jogler M."/>
            <person name="Boedeker C."/>
            <person name="Pinto D."/>
            <person name="Vollmers J."/>
            <person name="Rivas-Marin E."/>
            <person name="Kohn T."/>
            <person name="Peeters S.H."/>
            <person name="Heuer A."/>
            <person name="Rast P."/>
            <person name="Oberbeckmann S."/>
            <person name="Bunk B."/>
            <person name="Jeske O."/>
            <person name="Meyerdierks A."/>
            <person name="Storesund J.E."/>
            <person name="Kallscheuer N."/>
            <person name="Luecker S."/>
            <person name="Lage O.M."/>
            <person name="Pohl T."/>
            <person name="Merkel B.J."/>
            <person name="Hornburger P."/>
            <person name="Mueller R.-W."/>
            <person name="Bruemmer F."/>
            <person name="Labrenz M."/>
            <person name="Spormann A.M."/>
            <person name="Op Den Camp H."/>
            <person name="Overmann J."/>
            <person name="Amann R."/>
            <person name="Jetten M.S.M."/>
            <person name="Mascher T."/>
            <person name="Medema M.H."/>
            <person name="Devos D.P."/>
            <person name="Kaster A.-K."/>
            <person name="Ovreas L."/>
            <person name="Rohde M."/>
            <person name="Galperin M.Y."/>
            <person name="Jogler C."/>
        </authorList>
    </citation>
    <scope>NUCLEOTIDE SEQUENCE [LARGE SCALE GENOMIC DNA]</scope>
    <source>
        <strain evidence="1 2">Poly59</strain>
    </source>
</reference>
<dbReference type="EMBL" id="SJPX01000005">
    <property type="protein sequence ID" value="TWU48314.1"/>
    <property type="molecule type" value="Genomic_DNA"/>
</dbReference>
<organism evidence="1 2">
    <name type="scientific">Rubripirellula reticaptiva</name>
    <dbReference type="NCBI Taxonomy" id="2528013"/>
    <lineage>
        <taxon>Bacteria</taxon>
        <taxon>Pseudomonadati</taxon>
        <taxon>Planctomycetota</taxon>
        <taxon>Planctomycetia</taxon>
        <taxon>Pirellulales</taxon>
        <taxon>Pirellulaceae</taxon>
        <taxon>Rubripirellula</taxon>
    </lineage>
</organism>
<evidence type="ECO:0000313" key="1">
    <source>
        <dbReference type="EMBL" id="TWU48314.1"/>
    </source>
</evidence>
<dbReference type="Proteomes" id="UP000317977">
    <property type="component" value="Unassembled WGS sequence"/>
</dbReference>
<protein>
    <submittedName>
        <fullName evidence="1">Uncharacterized protein</fullName>
    </submittedName>
</protein>
<sequence>MPIQTDETLPILFSLSSPPSMKRFSITMHLSAKLGLPVLIASVTVGCGSDPDTLGTLREIVSQTSHSTKSGNFGSDRDTVASGADVRKFTAPYPDRQDAFAYPGQSPEANVAVVSATSVAEFKVLGFANVGEPRVFLKSKSATKSVAVGEKFDGVHVLEINPPRVELQMGTLVWTATMFDNSR</sequence>
<name>A0A5C6EII6_9BACT</name>
<dbReference type="AlphaFoldDB" id="A0A5C6EII6"/>
<keyword evidence="2" id="KW-1185">Reference proteome</keyword>
<evidence type="ECO:0000313" key="2">
    <source>
        <dbReference type="Proteomes" id="UP000317977"/>
    </source>
</evidence>